<dbReference type="EMBL" id="FQWV01000008">
    <property type="protein sequence ID" value="SHH52106.1"/>
    <property type="molecule type" value="Genomic_DNA"/>
</dbReference>
<dbReference type="AlphaFoldDB" id="A0A1M5TN74"/>
<evidence type="ECO:0000313" key="2">
    <source>
        <dbReference type="EMBL" id="SHH52106.1"/>
    </source>
</evidence>
<name>A0A1M5TN74_9EURY</name>
<organism evidence="2 3">
    <name type="scientific">Halobaculum gomorrense</name>
    <dbReference type="NCBI Taxonomy" id="43928"/>
    <lineage>
        <taxon>Archaea</taxon>
        <taxon>Methanobacteriati</taxon>
        <taxon>Methanobacteriota</taxon>
        <taxon>Stenosarchaea group</taxon>
        <taxon>Halobacteria</taxon>
        <taxon>Halobacteriales</taxon>
        <taxon>Haloferacaceae</taxon>
        <taxon>Halobaculum</taxon>
    </lineage>
</organism>
<evidence type="ECO:0000259" key="1">
    <source>
        <dbReference type="Pfam" id="PF10069"/>
    </source>
</evidence>
<dbReference type="InterPro" id="IPR019278">
    <property type="entry name" value="DICT_dom"/>
</dbReference>
<dbReference type="Proteomes" id="UP000184357">
    <property type="component" value="Unassembled WGS sequence"/>
</dbReference>
<accession>A0A1M5TN74</accession>
<evidence type="ECO:0000313" key="3">
    <source>
        <dbReference type="Proteomes" id="UP000184357"/>
    </source>
</evidence>
<dbReference type="RefSeq" id="WP_073310615.1">
    <property type="nucleotide sequence ID" value="NZ_FQWV01000008.1"/>
</dbReference>
<protein>
    <submittedName>
        <fullName evidence="2">Diguanylate Cyclase and Two-component system sensory domain-containing protein</fullName>
    </submittedName>
</protein>
<dbReference type="PIRSF" id="PIRSF030471">
    <property type="entry name" value="STR_Vng0742h_prd"/>
    <property type="match status" value="1"/>
</dbReference>
<proteinExistence type="predicted"/>
<reference evidence="2 3" key="1">
    <citation type="submission" date="2016-11" db="EMBL/GenBank/DDBJ databases">
        <authorList>
            <person name="Jaros S."/>
            <person name="Januszkiewicz K."/>
            <person name="Wedrychowicz H."/>
        </authorList>
    </citation>
    <scope>NUCLEOTIDE SEQUENCE [LARGE SCALE GENOMIC DNA]</scope>
    <source>
        <strain evidence="2 3">DSM 9297</strain>
    </source>
</reference>
<dbReference type="OrthoDB" id="198447at2157"/>
<feature type="domain" description="DICT" evidence="1">
    <location>
        <begin position="107"/>
        <end position="213"/>
    </location>
</feature>
<dbReference type="InterPro" id="IPR016954">
    <property type="entry name" value="Uncharacterised_Vng0742h"/>
</dbReference>
<keyword evidence="3" id="KW-1185">Reference proteome</keyword>
<dbReference type="Pfam" id="PF10069">
    <property type="entry name" value="DICT"/>
    <property type="match status" value="1"/>
</dbReference>
<gene>
    <name evidence="2" type="ORF">SAMN05443636_2775</name>
</gene>
<sequence>MTALDSLLASIERRYHAITVFRTEEPTEIEGLFERHGVAFDVQPIPANGPEPFVLVETDGEFAGVIGVDELEVLVDPSTADLGHREETAAGYRAVFDLLDRTVFTALRRRPLLAVSQEIEDRAYRAGNGTLHASFQTLSTFESQLPVYCHLATETDLDIHVHGVDDWEPPELPGVTYHAVGADAPERDEIGRYWVVTFDGGEGGQSSGLVAEETADGYTGFWTDDARLVEEITAALAAH</sequence>
<dbReference type="STRING" id="43928.SAMN05443636_2775"/>